<accession>A0A5C8ZBG5</accession>
<dbReference type="EMBL" id="VKAD01000001">
    <property type="protein sequence ID" value="TXR54236.1"/>
    <property type="molecule type" value="Genomic_DNA"/>
</dbReference>
<dbReference type="RefSeq" id="WP_147713634.1">
    <property type="nucleotide sequence ID" value="NZ_VKAD01000001.1"/>
</dbReference>
<reference evidence="2 3" key="1">
    <citation type="submission" date="2019-07" db="EMBL/GenBank/DDBJ databases">
        <title>Reinekea sp. strain SSH23 genome sequencing and assembly.</title>
        <authorList>
            <person name="Kim I."/>
        </authorList>
    </citation>
    <scope>NUCLEOTIDE SEQUENCE [LARGE SCALE GENOMIC DNA]</scope>
    <source>
        <strain evidence="2 3">SSH23</strain>
    </source>
</reference>
<keyword evidence="3" id="KW-1185">Reference proteome</keyword>
<proteinExistence type="predicted"/>
<dbReference type="AlphaFoldDB" id="A0A5C8ZBG5"/>
<organism evidence="2 3">
    <name type="scientific">Reinekea thalattae</name>
    <dbReference type="NCBI Taxonomy" id="2593301"/>
    <lineage>
        <taxon>Bacteria</taxon>
        <taxon>Pseudomonadati</taxon>
        <taxon>Pseudomonadota</taxon>
        <taxon>Gammaproteobacteria</taxon>
        <taxon>Oceanospirillales</taxon>
        <taxon>Saccharospirillaceae</taxon>
        <taxon>Reinekea</taxon>
    </lineage>
</organism>
<evidence type="ECO:0000313" key="2">
    <source>
        <dbReference type="EMBL" id="TXR54236.1"/>
    </source>
</evidence>
<feature type="signal peptide" evidence="1">
    <location>
        <begin position="1"/>
        <end position="25"/>
    </location>
</feature>
<evidence type="ECO:0008006" key="4">
    <source>
        <dbReference type="Google" id="ProtNLM"/>
    </source>
</evidence>
<gene>
    <name evidence="2" type="ORF">FME95_06790</name>
</gene>
<protein>
    <recommendedName>
        <fullName evidence="4">Lipoprotein</fullName>
    </recommendedName>
</protein>
<name>A0A5C8ZBG5_9GAMM</name>
<dbReference type="PROSITE" id="PS51257">
    <property type="entry name" value="PROKAR_LIPOPROTEIN"/>
    <property type="match status" value="1"/>
</dbReference>
<evidence type="ECO:0000313" key="3">
    <source>
        <dbReference type="Proteomes" id="UP000321764"/>
    </source>
</evidence>
<sequence>MHYLLKPIFLLLLIILSSCALNSSATNEDVVLYNPILSEDKLTVSVSDKGCTSEQNFNLLVKGDSIFLEKHQPDNCLAYPRLKELVFEYNFGNKEYQFKNEVRTDYRLKPIIKNAE</sequence>
<dbReference type="Proteomes" id="UP000321764">
    <property type="component" value="Unassembled WGS sequence"/>
</dbReference>
<feature type="chain" id="PRO_5022873515" description="Lipoprotein" evidence="1">
    <location>
        <begin position="26"/>
        <end position="116"/>
    </location>
</feature>
<evidence type="ECO:0000256" key="1">
    <source>
        <dbReference type="SAM" id="SignalP"/>
    </source>
</evidence>
<dbReference type="OrthoDB" id="7188405at2"/>
<keyword evidence="1" id="KW-0732">Signal</keyword>
<comment type="caution">
    <text evidence="2">The sequence shown here is derived from an EMBL/GenBank/DDBJ whole genome shotgun (WGS) entry which is preliminary data.</text>
</comment>